<reference evidence="1 2" key="1">
    <citation type="submission" date="2015-01" db="EMBL/GenBank/DDBJ databases">
        <title>Draft Genome Sequence of the Biocontrol and Plant Growth-Promoting Rhizobacteria (PGPR) Pseudomonas fluorescens UM270.</title>
        <authorList>
            <person name="Hernandez-Salmeron J.E."/>
            <person name="Santoyo G."/>
            <person name="Moreno-Hagelsieb G."/>
            <person name="Hernandez-Leon R."/>
        </authorList>
    </citation>
    <scope>NUCLEOTIDE SEQUENCE [LARGE SCALE GENOMIC DNA]</scope>
    <source>
        <strain evidence="1 2">UM270</strain>
    </source>
</reference>
<dbReference type="PATRIC" id="fig|294.124.peg.3759"/>
<dbReference type="OrthoDB" id="8776305at2"/>
<accession>A0A0D0MR77</accession>
<evidence type="ECO:0000313" key="2">
    <source>
        <dbReference type="Proteomes" id="UP000032101"/>
    </source>
</evidence>
<dbReference type="RefSeq" id="WP_042731199.1">
    <property type="nucleotide sequence ID" value="NZ_JXNZ01000183.1"/>
</dbReference>
<comment type="caution">
    <text evidence="1">The sequence shown here is derived from an EMBL/GenBank/DDBJ whole genome shotgun (WGS) entry which is preliminary data.</text>
</comment>
<gene>
    <name evidence="1" type="ORF">RL74_18245</name>
</gene>
<evidence type="ECO:0000313" key="1">
    <source>
        <dbReference type="EMBL" id="KIQ57960.1"/>
    </source>
</evidence>
<sequence length="267" mass="30089">MNDDELEALRQGYQTPNEAAWINNLAIRCFRDVGDGDYIAARLALRARLPSQFLWSASQALEKYLKCMLLLGRAEAKKLRHDIAKALELVNEKLHFNINLPANEQEVFQHIADCEGDRYLVTSLTLFDHELSAFDSLVWRLRQYCYPLSLEHYNDSPSNDVLLKNLAQIENRLTGDPSEGHLEQGFLENILAANTHPAKDGLTWRNAKFGGNEPIAAHHGISSFMAINSPLYLHPEIARPVNEWIFLPKGAVEAFEALAATQASKSH</sequence>
<name>A0A0D0MR77_PSEFL</name>
<proteinExistence type="predicted"/>
<dbReference type="Proteomes" id="UP000032101">
    <property type="component" value="Unassembled WGS sequence"/>
</dbReference>
<evidence type="ECO:0008006" key="3">
    <source>
        <dbReference type="Google" id="ProtNLM"/>
    </source>
</evidence>
<dbReference type="EMBL" id="JXNZ01000183">
    <property type="protein sequence ID" value="KIQ57960.1"/>
    <property type="molecule type" value="Genomic_DNA"/>
</dbReference>
<dbReference type="AlphaFoldDB" id="A0A0D0MR77"/>
<organism evidence="1 2">
    <name type="scientific">Pseudomonas fluorescens</name>
    <dbReference type="NCBI Taxonomy" id="294"/>
    <lineage>
        <taxon>Bacteria</taxon>
        <taxon>Pseudomonadati</taxon>
        <taxon>Pseudomonadota</taxon>
        <taxon>Gammaproteobacteria</taxon>
        <taxon>Pseudomonadales</taxon>
        <taxon>Pseudomonadaceae</taxon>
        <taxon>Pseudomonas</taxon>
    </lineage>
</organism>
<dbReference type="Gene3D" id="1.20.120.330">
    <property type="entry name" value="Nucleotidyltransferases domain 2"/>
    <property type="match status" value="1"/>
</dbReference>
<protein>
    <recommendedName>
        <fullName evidence="3">HEPN domain-containing protein</fullName>
    </recommendedName>
</protein>